<dbReference type="FunFam" id="3.30.300.30:FF:000020">
    <property type="entry name" value="Long-chain fatty acid transporter"/>
    <property type="match status" value="1"/>
</dbReference>
<keyword evidence="2" id="KW-0436">Ligase</keyword>
<dbReference type="GO" id="GO:0044539">
    <property type="term" value="P:long-chain fatty acid import into cell"/>
    <property type="evidence" value="ECO:0007669"/>
    <property type="project" value="TreeGrafter"/>
</dbReference>
<dbReference type="GO" id="GO:0005324">
    <property type="term" value="F:long-chain fatty acid transmembrane transporter activity"/>
    <property type="evidence" value="ECO:0007669"/>
    <property type="project" value="TreeGrafter"/>
</dbReference>
<evidence type="ECO:0008006" key="9">
    <source>
        <dbReference type="Google" id="ProtNLM"/>
    </source>
</evidence>
<keyword evidence="4" id="KW-0067">ATP-binding</keyword>
<dbReference type="PATRIC" id="fig|1449976.3.peg.6324"/>
<evidence type="ECO:0000259" key="5">
    <source>
        <dbReference type="Pfam" id="PF00501"/>
    </source>
</evidence>
<dbReference type="PROSITE" id="PS00455">
    <property type="entry name" value="AMP_BINDING"/>
    <property type="match status" value="1"/>
</dbReference>
<dbReference type="PANTHER" id="PTHR43107">
    <property type="entry name" value="LONG-CHAIN FATTY ACID TRANSPORT PROTEIN"/>
    <property type="match status" value="1"/>
</dbReference>
<sequence>MWWVMDATEQVAAHRVGLVDVVRALPGLAVDAPKMVHGALGLLTLRPSARESVGHVFQRLANRHPDRPFLRFGSRELSYGQANAQVNRYAAVLAGRGVGQGSVVGLLATNRPETLLVALAVVKLGATAGMLNHNQRGEVLDHSQRLLDSKVLVVGAECAEALDSLSDVDIVGEVLGLSGLDGSLPGHPDLDAEAADAPVTDPPQCAEVRASTKAFYIFTSGTTGLPKASTMSHFRWLKGMTGLGRLGVRLNGQDTLYCCLPLYHNNALTVSLSSVLAAGACMALGRSFSASRFWDDVVGMRATAFCYIGELCRYLLNQPVRPAERQHQVRVVVGNGLRPEIWTEFTERFAIPRVAEFYGASECNLAFVNALNLDRTAGICPLPFAVVRYDPSTGRAARDERGRASKVRAGEVGLLLTKITSRAPFDGYTDPQATERKLVRDAFRSGDCWFDTGDLVRDQGWSHVSFVDRLGDTFRWKGENVATTEVEAALAEFEGVEQAVVYGVAVPASDGRAGMATIKLRAGSTLDGVALAAHLVGKLPHYAVPLFLRVVDAVEQTSTFKSRKVNLREEGYDPDRVSDPLYVLAGRADGYVEAYPGYAEDVSAGRIRV</sequence>
<feature type="domain" description="AMP-binding enzyme C-terminal" evidence="6">
    <location>
        <begin position="485"/>
        <end position="561"/>
    </location>
</feature>
<dbReference type="InterPro" id="IPR045851">
    <property type="entry name" value="AMP-bd_C_sf"/>
</dbReference>
<dbReference type="EMBL" id="CP007155">
    <property type="protein sequence ID" value="AHH99663.1"/>
    <property type="molecule type" value="Genomic_DNA"/>
</dbReference>
<dbReference type="KEGG" id="kal:KALB_6303"/>
<keyword evidence="3" id="KW-0547">Nucleotide-binding</keyword>
<accession>W5WEP6</accession>
<reference evidence="7 8" key="1">
    <citation type="journal article" date="2014" name="BMC Genomics">
        <title>Complete genome sequence of producer of the glycopeptide antibiotic Aculeximycin Kutzneria albida DSM 43870T, a representative of minor genus of Pseudonocardiaceae.</title>
        <authorList>
            <person name="Rebets Y."/>
            <person name="Tokovenko B."/>
            <person name="Lushchyk I."/>
            <person name="Ruckert C."/>
            <person name="Zaburannyi N."/>
            <person name="Bechthold A."/>
            <person name="Kalinowski J."/>
            <person name="Luzhetskyy A."/>
        </authorList>
    </citation>
    <scope>NUCLEOTIDE SEQUENCE [LARGE SCALE GENOMIC DNA]</scope>
    <source>
        <strain evidence="7">DSM 43870</strain>
    </source>
</reference>
<dbReference type="Pfam" id="PF00501">
    <property type="entry name" value="AMP-binding"/>
    <property type="match status" value="1"/>
</dbReference>
<evidence type="ECO:0000313" key="7">
    <source>
        <dbReference type="EMBL" id="AHH99663.1"/>
    </source>
</evidence>
<dbReference type="Gene3D" id="3.40.50.12780">
    <property type="entry name" value="N-terminal domain of ligase-like"/>
    <property type="match status" value="1"/>
</dbReference>
<organism evidence="7 8">
    <name type="scientific">Kutzneria albida DSM 43870</name>
    <dbReference type="NCBI Taxonomy" id="1449976"/>
    <lineage>
        <taxon>Bacteria</taxon>
        <taxon>Bacillati</taxon>
        <taxon>Actinomycetota</taxon>
        <taxon>Actinomycetes</taxon>
        <taxon>Pseudonocardiales</taxon>
        <taxon>Pseudonocardiaceae</taxon>
        <taxon>Kutzneria</taxon>
    </lineage>
</organism>
<evidence type="ECO:0000313" key="8">
    <source>
        <dbReference type="Proteomes" id="UP000019225"/>
    </source>
</evidence>
<keyword evidence="8" id="KW-1185">Reference proteome</keyword>
<dbReference type="GO" id="GO:0005886">
    <property type="term" value="C:plasma membrane"/>
    <property type="evidence" value="ECO:0007669"/>
    <property type="project" value="TreeGrafter"/>
</dbReference>
<dbReference type="AlphaFoldDB" id="W5WEP6"/>
<dbReference type="GO" id="GO:0005524">
    <property type="term" value="F:ATP binding"/>
    <property type="evidence" value="ECO:0007669"/>
    <property type="project" value="UniProtKB-KW"/>
</dbReference>
<feature type="domain" description="AMP-dependent synthetase/ligase" evidence="5">
    <location>
        <begin position="57"/>
        <end position="385"/>
    </location>
</feature>
<dbReference type="GO" id="GO:0004467">
    <property type="term" value="F:long-chain fatty acid-CoA ligase activity"/>
    <property type="evidence" value="ECO:0007669"/>
    <property type="project" value="TreeGrafter"/>
</dbReference>
<gene>
    <name evidence="7" type="ORF">KALB_6303</name>
</gene>
<evidence type="ECO:0000256" key="2">
    <source>
        <dbReference type="ARBA" id="ARBA00022598"/>
    </source>
</evidence>
<dbReference type="InterPro" id="IPR042099">
    <property type="entry name" value="ANL_N_sf"/>
</dbReference>
<evidence type="ECO:0000256" key="3">
    <source>
        <dbReference type="ARBA" id="ARBA00022741"/>
    </source>
</evidence>
<evidence type="ECO:0000256" key="4">
    <source>
        <dbReference type="ARBA" id="ARBA00022840"/>
    </source>
</evidence>
<dbReference type="InterPro" id="IPR000873">
    <property type="entry name" value="AMP-dep_synth/lig_dom"/>
</dbReference>
<protein>
    <recommendedName>
        <fullName evidence="9">Long-chain-acyl-CoA synthetase</fullName>
    </recommendedName>
</protein>
<name>W5WEP6_9PSEU</name>
<dbReference type="NCBIfam" id="NF006134">
    <property type="entry name" value="PRK08279.1"/>
    <property type="match status" value="1"/>
</dbReference>
<dbReference type="eggNOG" id="COG0318">
    <property type="taxonomic scope" value="Bacteria"/>
</dbReference>
<dbReference type="HOGENOM" id="CLU_000022_46_2_11"/>
<dbReference type="SUPFAM" id="SSF56801">
    <property type="entry name" value="Acetyl-CoA synthetase-like"/>
    <property type="match status" value="1"/>
</dbReference>
<dbReference type="Proteomes" id="UP000019225">
    <property type="component" value="Chromosome"/>
</dbReference>
<dbReference type="Pfam" id="PF13193">
    <property type="entry name" value="AMP-binding_C"/>
    <property type="match status" value="1"/>
</dbReference>
<evidence type="ECO:0000256" key="1">
    <source>
        <dbReference type="ARBA" id="ARBA00006432"/>
    </source>
</evidence>
<evidence type="ECO:0000259" key="6">
    <source>
        <dbReference type="Pfam" id="PF13193"/>
    </source>
</evidence>
<dbReference type="STRING" id="1449976.KALB_6303"/>
<comment type="similarity">
    <text evidence="1">Belongs to the ATP-dependent AMP-binding enzyme family.</text>
</comment>
<dbReference type="InterPro" id="IPR020845">
    <property type="entry name" value="AMP-binding_CS"/>
</dbReference>
<dbReference type="InterPro" id="IPR025110">
    <property type="entry name" value="AMP-bd_C"/>
</dbReference>
<dbReference type="PANTHER" id="PTHR43107:SF15">
    <property type="entry name" value="FATTY ACID TRANSPORT PROTEIN 3, ISOFORM A"/>
    <property type="match status" value="1"/>
</dbReference>
<proteinExistence type="inferred from homology"/>
<dbReference type="Gene3D" id="3.30.300.30">
    <property type="match status" value="1"/>
</dbReference>